<gene>
    <name evidence="5" type="ORF">g.34933</name>
</gene>
<dbReference type="EMBL" id="GGMS01005133">
    <property type="protein sequence ID" value="MBY74336.1"/>
    <property type="molecule type" value="Transcribed_RNA"/>
</dbReference>
<dbReference type="SUPFAM" id="SSF49265">
    <property type="entry name" value="Fibronectin type III"/>
    <property type="match status" value="1"/>
</dbReference>
<dbReference type="OrthoDB" id="9949424at2759"/>
<feature type="signal peptide" evidence="3">
    <location>
        <begin position="1"/>
        <end position="20"/>
    </location>
</feature>
<feature type="region of interest" description="Disordered" evidence="1">
    <location>
        <begin position="118"/>
        <end position="154"/>
    </location>
</feature>
<dbReference type="Pfam" id="PF16066">
    <property type="entry name" value="DUF4808"/>
    <property type="match status" value="1"/>
</dbReference>
<evidence type="ECO:0000259" key="4">
    <source>
        <dbReference type="PROSITE" id="PS50853"/>
    </source>
</evidence>
<dbReference type="AlphaFoldDB" id="A0A2S2Q9D4"/>
<protein>
    <recommendedName>
        <fullName evidence="4">Fibronectin type-III domain-containing protein</fullName>
    </recommendedName>
</protein>
<feature type="transmembrane region" description="Helical" evidence="2">
    <location>
        <begin position="163"/>
        <end position="181"/>
    </location>
</feature>
<dbReference type="Gene3D" id="2.60.40.10">
    <property type="entry name" value="Immunoglobulins"/>
    <property type="match status" value="1"/>
</dbReference>
<evidence type="ECO:0000256" key="1">
    <source>
        <dbReference type="SAM" id="MobiDB-lite"/>
    </source>
</evidence>
<evidence type="ECO:0000313" key="5">
    <source>
        <dbReference type="EMBL" id="MBY74336.1"/>
    </source>
</evidence>
<dbReference type="InterPro" id="IPR032073">
    <property type="entry name" value="FNDC5_C"/>
</dbReference>
<dbReference type="PROSITE" id="PS50853">
    <property type="entry name" value="FN3"/>
    <property type="match status" value="1"/>
</dbReference>
<keyword evidence="2" id="KW-0472">Membrane</keyword>
<keyword evidence="3" id="KW-0732">Signal</keyword>
<feature type="compositionally biased region" description="Polar residues" evidence="1">
    <location>
        <begin position="118"/>
        <end position="128"/>
    </location>
</feature>
<dbReference type="CDD" id="cd00063">
    <property type="entry name" value="FN3"/>
    <property type="match status" value="1"/>
</dbReference>
<organism evidence="5">
    <name type="scientific">Sipha flava</name>
    <name type="common">yellow sugarcane aphid</name>
    <dbReference type="NCBI Taxonomy" id="143950"/>
    <lineage>
        <taxon>Eukaryota</taxon>
        <taxon>Metazoa</taxon>
        <taxon>Ecdysozoa</taxon>
        <taxon>Arthropoda</taxon>
        <taxon>Hexapoda</taxon>
        <taxon>Insecta</taxon>
        <taxon>Pterygota</taxon>
        <taxon>Neoptera</taxon>
        <taxon>Paraneoptera</taxon>
        <taxon>Hemiptera</taxon>
        <taxon>Sternorrhyncha</taxon>
        <taxon>Aphidomorpha</taxon>
        <taxon>Aphidoidea</taxon>
        <taxon>Aphididae</taxon>
        <taxon>Sipha</taxon>
    </lineage>
</organism>
<dbReference type="InterPro" id="IPR003961">
    <property type="entry name" value="FN3_dom"/>
</dbReference>
<dbReference type="InterPro" id="IPR036116">
    <property type="entry name" value="FN3_sf"/>
</dbReference>
<evidence type="ECO:0000256" key="2">
    <source>
        <dbReference type="SAM" id="Phobius"/>
    </source>
</evidence>
<reference evidence="5" key="1">
    <citation type="submission" date="2018-04" db="EMBL/GenBank/DDBJ databases">
        <title>Transcriptome assembly of Sipha flava.</title>
        <authorList>
            <person name="Scully E.D."/>
            <person name="Geib S.M."/>
            <person name="Palmer N.A."/>
            <person name="Koch K."/>
            <person name="Bradshaw J."/>
            <person name="Heng-Moss T."/>
            <person name="Sarath G."/>
        </authorList>
    </citation>
    <scope>NUCLEOTIDE SEQUENCE</scope>
</reference>
<dbReference type="Pfam" id="PF00041">
    <property type="entry name" value="fn3"/>
    <property type="match status" value="1"/>
</dbReference>
<evidence type="ECO:0000256" key="3">
    <source>
        <dbReference type="SAM" id="SignalP"/>
    </source>
</evidence>
<dbReference type="PANTHER" id="PTHR21104">
    <property type="entry name" value="FIBRONECTIN TYPE III DOMAIN-CONTAINING PROTEIN"/>
    <property type="match status" value="1"/>
</dbReference>
<dbReference type="PANTHER" id="PTHR21104:SF2">
    <property type="entry name" value="FIBRONECTIN TYPE-III DOMAIN-CONTAINING PROTEIN"/>
    <property type="match status" value="1"/>
</dbReference>
<keyword evidence="2" id="KW-1133">Transmembrane helix</keyword>
<sequence>MILWQIFFILYGFQTQWCFAVDQAPGDINIMFINPTTIKVSWKISPRGIEKYDVMYKPTNASYRVVAEIAVNSDSVTLGNLMPNTQYQVTVTAFKAGRRFRSRPVIFKTLDKGVSWPDTQHSQMNTSGDIDISPPDVVGGAGHSMPSEGSTSSPDVQVRGIEITIVVLVLMVWVGAIIMFFNRWGKIRMLIPYQPDYKDTQLKVPGTGACNTTVTCQNPTGPGFCCSQQSGCCILDHCFKYSPPSPEVHPRDCTCRFALLHRAPSSE</sequence>
<name>A0A2S2Q9D4_9HEMI</name>
<dbReference type="InterPro" id="IPR013783">
    <property type="entry name" value="Ig-like_fold"/>
</dbReference>
<feature type="domain" description="Fibronectin type-III" evidence="4">
    <location>
        <begin position="24"/>
        <end position="112"/>
    </location>
</feature>
<proteinExistence type="predicted"/>
<accession>A0A2S2Q9D4</accession>
<keyword evidence="2" id="KW-0812">Transmembrane</keyword>
<dbReference type="SMART" id="SM00060">
    <property type="entry name" value="FN3"/>
    <property type="match status" value="1"/>
</dbReference>
<feature type="chain" id="PRO_5015771107" description="Fibronectin type-III domain-containing protein" evidence="3">
    <location>
        <begin position="21"/>
        <end position="267"/>
    </location>
</feature>